<dbReference type="RefSeq" id="XP_014261960.1">
    <property type="nucleotide sequence ID" value="XM_014406474.2"/>
</dbReference>
<evidence type="ECO:0000259" key="2">
    <source>
        <dbReference type="PROSITE" id="PS50184"/>
    </source>
</evidence>
<dbReference type="Proteomes" id="UP000494040">
    <property type="component" value="Unassembled WGS sequence"/>
</dbReference>
<dbReference type="PROSITE" id="PS51257">
    <property type="entry name" value="PROKAR_LIPOPROTEIN"/>
    <property type="match status" value="1"/>
</dbReference>
<organism evidence="3 4">
    <name type="scientific">Cimex lectularius</name>
    <name type="common">Bed bug</name>
    <name type="synonym">Acanthia lectularia</name>
    <dbReference type="NCBI Taxonomy" id="79782"/>
    <lineage>
        <taxon>Eukaryota</taxon>
        <taxon>Metazoa</taxon>
        <taxon>Ecdysozoa</taxon>
        <taxon>Arthropoda</taxon>
        <taxon>Hexapoda</taxon>
        <taxon>Insecta</taxon>
        <taxon>Pterygota</taxon>
        <taxon>Neoptera</taxon>
        <taxon>Paraneoptera</taxon>
        <taxon>Hemiptera</taxon>
        <taxon>Heteroptera</taxon>
        <taxon>Panheteroptera</taxon>
        <taxon>Cimicomorpha</taxon>
        <taxon>Cimicidae</taxon>
        <taxon>Cimex</taxon>
    </lineage>
</organism>
<dbReference type="InterPro" id="IPR001007">
    <property type="entry name" value="VWF_dom"/>
</dbReference>
<evidence type="ECO:0000313" key="4">
    <source>
        <dbReference type="Proteomes" id="UP000494040"/>
    </source>
</evidence>
<proteinExistence type="predicted"/>
<sequence length="297" mass="34015">MLEKILLCFALLGSCYGFSRTAEILTGHAQGNESDSNNIKKMVRFYKDLNCIEDQNGKFDCSLITKLKQDRCYEGGKEYPKGYKLKVSAHRFRNCICTEEDGRNRTKWMCDYQMCFGKAKDCRNLYNGSCCPISTSFEDSLLKNDDKTCIHIGEKYIYGEHFIPKHDPCTVCYCDENFRGNLTEPACLPVQCNTNLLYSNYISRGCTPIFLRPQACCPSQLWLCDGEQTGRKGDKCRFGGNEYEIGEKFKPGGEVSQCVECLCRVPPYPTCVHREKCGFSNFWNMLYNAKHNFPAIF</sequence>
<dbReference type="PROSITE" id="PS50184">
    <property type="entry name" value="VWFC_2"/>
    <property type="match status" value="1"/>
</dbReference>
<evidence type="ECO:0000256" key="1">
    <source>
        <dbReference type="SAM" id="SignalP"/>
    </source>
</evidence>
<dbReference type="EnsemblMetazoa" id="XM_014406474.2">
    <property type="protein sequence ID" value="XP_014261960.1"/>
    <property type="gene ID" value="LOC106674039"/>
</dbReference>
<reference evidence="3" key="1">
    <citation type="submission" date="2022-01" db="UniProtKB">
        <authorList>
            <consortium name="EnsemblMetazoa"/>
        </authorList>
    </citation>
    <scope>IDENTIFICATION</scope>
</reference>
<dbReference type="AlphaFoldDB" id="A0A8I6SCP7"/>
<feature type="chain" id="PRO_5035218675" description="VWFC domain-containing protein" evidence="1">
    <location>
        <begin position="18"/>
        <end position="297"/>
    </location>
</feature>
<accession>A0A8I6SCP7</accession>
<evidence type="ECO:0000313" key="3">
    <source>
        <dbReference type="EnsemblMetazoa" id="XP_014261960.1"/>
    </source>
</evidence>
<dbReference type="OrthoDB" id="6572884at2759"/>
<feature type="signal peptide" evidence="1">
    <location>
        <begin position="1"/>
        <end position="17"/>
    </location>
</feature>
<feature type="domain" description="VWFC" evidence="2">
    <location>
        <begin position="147"/>
        <end position="225"/>
    </location>
</feature>
<keyword evidence="4" id="KW-1185">Reference proteome</keyword>
<dbReference type="GeneID" id="106674039"/>
<name>A0A8I6SCP7_CIMLE</name>
<dbReference type="KEGG" id="clec:106674039"/>
<protein>
    <recommendedName>
        <fullName evidence="2">VWFC domain-containing protein</fullName>
    </recommendedName>
</protein>
<keyword evidence="1" id="KW-0732">Signal</keyword>
<dbReference type="OMA" id="ISENCAP"/>